<dbReference type="InterPro" id="IPR012337">
    <property type="entry name" value="RNaseH-like_sf"/>
</dbReference>
<sequence>MPEDEETQSKYVLVIKKMSVASSSLFHQGPHFKNAVIETLTRSLGAQHHFVTAYCPWANGTVEVVSRLLL</sequence>
<dbReference type="SUPFAM" id="SSF53098">
    <property type="entry name" value="Ribonuclease H-like"/>
    <property type="match status" value="1"/>
</dbReference>
<gene>
    <name evidence="1" type="ORF">PHMEG_0007815</name>
</gene>
<organism evidence="1 2">
    <name type="scientific">Phytophthora megakarya</name>
    <dbReference type="NCBI Taxonomy" id="4795"/>
    <lineage>
        <taxon>Eukaryota</taxon>
        <taxon>Sar</taxon>
        <taxon>Stramenopiles</taxon>
        <taxon>Oomycota</taxon>
        <taxon>Peronosporomycetes</taxon>
        <taxon>Peronosporales</taxon>
        <taxon>Peronosporaceae</taxon>
        <taxon>Phytophthora</taxon>
    </lineage>
</organism>
<comment type="caution">
    <text evidence="1">The sequence shown here is derived from an EMBL/GenBank/DDBJ whole genome shotgun (WGS) entry which is preliminary data.</text>
</comment>
<dbReference type="Proteomes" id="UP000198211">
    <property type="component" value="Unassembled WGS sequence"/>
</dbReference>
<protein>
    <submittedName>
        <fullName evidence="1">Retrotransposon protein</fullName>
    </submittedName>
</protein>
<dbReference type="EMBL" id="NBNE01000635">
    <property type="protein sequence ID" value="OWZ18144.1"/>
    <property type="molecule type" value="Genomic_DNA"/>
</dbReference>
<proteinExistence type="predicted"/>
<dbReference type="AlphaFoldDB" id="A0A225WL35"/>
<dbReference type="GO" id="GO:0003676">
    <property type="term" value="F:nucleic acid binding"/>
    <property type="evidence" value="ECO:0007669"/>
    <property type="project" value="InterPro"/>
</dbReference>
<accession>A0A225WL35</accession>
<dbReference type="OrthoDB" id="123161at2759"/>
<dbReference type="Gene3D" id="3.30.420.10">
    <property type="entry name" value="Ribonuclease H-like superfamily/Ribonuclease H"/>
    <property type="match status" value="1"/>
</dbReference>
<evidence type="ECO:0000313" key="2">
    <source>
        <dbReference type="Proteomes" id="UP000198211"/>
    </source>
</evidence>
<dbReference type="InterPro" id="IPR036397">
    <property type="entry name" value="RNaseH_sf"/>
</dbReference>
<name>A0A225WL35_9STRA</name>
<reference evidence="2" key="1">
    <citation type="submission" date="2017-03" db="EMBL/GenBank/DDBJ databases">
        <title>Phytopthora megakarya and P. palmivora, two closely related causual agents of cacao black pod achieved similar genome size and gene model numbers by different mechanisms.</title>
        <authorList>
            <person name="Ali S."/>
            <person name="Shao J."/>
            <person name="Larry D.J."/>
            <person name="Kronmiller B."/>
            <person name="Shen D."/>
            <person name="Strem M.D."/>
            <person name="Melnick R.L."/>
            <person name="Guiltinan M.J."/>
            <person name="Tyler B.M."/>
            <person name="Meinhardt L.W."/>
            <person name="Bailey B.A."/>
        </authorList>
    </citation>
    <scope>NUCLEOTIDE SEQUENCE [LARGE SCALE GENOMIC DNA]</scope>
    <source>
        <strain evidence="2">zdho120</strain>
    </source>
</reference>
<keyword evidence="2" id="KW-1185">Reference proteome</keyword>
<evidence type="ECO:0000313" key="1">
    <source>
        <dbReference type="EMBL" id="OWZ18144.1"/>
    </source>
</evidence>